<organism evidence="1 2">
    <name type="scientific">Trichonephila inaurata madagascariensis</name>
    <dbReference type="NCBI Taxonomy" id="2747483"/>
    <lineage>
        <taxon>Eukaryota</taxon>
        <taxon>Metazoa</taxon>
        <taxon>Ecdysozoa</taxon>
        <taxon>Arthropoda</taxon>
        <taxon>Chelicerata</taxon>
        <taxon>Arachnida</taxon>
        <taxon>Araneae</taxon>
        <taxon>Araneomorphae</taxon>
        <taxon>Entelegynae</taxon>
        <taxon>Araneoidea</taxon>
        <taxon>Nephilidae</taxon>
        <taxon>Trichonephila</taxon>
        <taxon>Trichonephila inaurata</taxon>
    </lineage>
</organism>
<dbReference type="AlphaFoldDB" id="A0A8X7CSG7"/>
<comment type="caution">
    <text evidence="1">The sequence shown here is derived from an EMBL/GenBank/DDBJ whole genome shotgun (WGS) entry which is preliminary data.</text>
</comment>
<protein>
    <submittedName>
        <fullName evidence="1">Uncharacterized protein</fullName>
    </submittedName>
</protein>
<proteinExistence type="predicted"/>
<accession>A0A8X7CSG7</accession>
<sequence length="110" mass="12253">MQFVAYACNEIPYLRVEGSGTVHVEITWLRGGGDDRPQALRALLQVPDSREAQSQAPDAARESNSALHPPMAFLLFGTTCPCFSFKQTTRCKNYFQRAKCSNILTCTYTS</sequence>
<name>A0A8X7CSG7_9ARAC</name>
<evidence type="ECO:0000313" key="2">
    <source>
        <dbReference type="Proteomes" id="UP000886998"/>
    </source>
</evidence>
<gene>
    <name evidence="1" type="ORF">TNIN_9011</name>
</gene>
<reference evidence="1" key="1">
    <citation type="submission" date="2020-08" db="EMBL/GenBank/DDBJ databases">
        <title>Multicomponent nature underlies the extraordinary mechanical properties of spider dragline silk.</title>
        <authorList>
            <person name="Kono N."/>
            <person name="Nakamura H."/>
            <person name="Mori M."/>
            <person name="Yoshida Y."/>
            <person name="Ohtoshi R."/>
            <person name="Malay A.D."/>
            <person name="Moran D.A.P."/>
            <person name="Tomita M."/>
            <person name="Numata K."/>
            <person name="Arakawa K."/>
        </authorList>
    </citation>
    <scope>NUCLEOTIDE SEQUENCE</scope>
</reference>
<evidence type="ECO:0000313" key="1">
    <source>
        <dbReference type="EMBL" id="GFY74992.1"/>
    </source>
</evidence>
<dbReference type="Proteomes" id="UP000886998">
    <property type="component" value="Unassembled WGS sequence"/>
</dbReference>
<dbReference type="EMBL" id="BMAV01021069">
    <property type="protein sequence ID" value="GFY74992.1"/>
    <property type="molecule type" value="Genomic_DNA"/>
</dbReference>
<keyword evidence="2" id="KW-1185">Reference proteome</keyword>